<reference evidence="2" key="2">
    <citation type="submission" date="2015-01" db="EMBL/GenBank/DDBJ databases">
        <title>Evolutionary Origins and Diversification of the Mycorrhizal Mutualists.</title>
        <authorList>
            <consortium name="DOE Joint Genome Institute"/>
            <consortium name="Mycorrhizal Genomics Consortium"/>
            <person name="Kohler A."/>
            <person name="Kuo A."/>
            <person name="Nagy L.G."/>
            <person name="Floudas D."/>
            <person name="Copeland A."/>
            <person name="Barry K.W."/>
            <person name="Cichocki N."/>
            <person name="Veneault-Fourrey C."/>
            <person name="LaButti K."/>
            <person name="Lindquist E.A."/>
            <person name="Lipzen A."/>
            <person name="Lundell T."/>
            <person name="Morin E."/>
            <person name="Murat C."/>
            <person name="Riley R."/>
            <person name="Ohm R."/>
            <person name="Sun H."/>
            <person name="Tunlid A."/>
            <person name="Henrissat B."/>
            <person name="Grigoriev I.V."/>
            <person name="Hibbett D.S."/>
            <person name="Martin F."/>
        </authorList>
    </citation>
    <scope>NUCLEOTIDE SEQUENCE [LARGE SCALE GENOMIC DNA]</scope>
    <source>
        <strain evidence="2">MAFF 305830</strain>
    </source>
</reference>
<dbReference type="HOGENOM" id="CLU_3070157_0_0_1"/>
<gene>
    <name evidence="1" type="ORF">M408DRAFT_326642</name>
</gene>
<name>A0A0C3BLL6_SERVB</name>
<organism evidence="1 2">
    <name type="scientific">Serendipita vermifera MAFF 305830</name>
    <dbReference type="NCBI Taxonomy" id="933852"/>
    <lineage>
        <taxon>Eukaryota</taxon>
        <taxon>Fungi</taxon>
        <taxon>Dikarya</taxon>
        <taxon>Basidiomycota</taxon>
        <taxon>Agaricomycotina</taxon>
        <taxon>Agaricomycetes</taxon>
        <taxon>Sebacinales</taxon>
        <taxon>Serendipitaceae</taxon>
        <taxon>Serendipita</taxon>
    </lineage>
</organism>
<dbReference type="EMBL" id="KN824279">
    <property type="protein sequence ID" value="KIM32949.1"/>
    <property type="molecule type" value="Genomic_DNA"/>
</dbReference>
<evidence type="ECO:0000313" key="1">
    <source>
        <dbReference type="EMBL" id="KIM32949.1"/>
    </source>
</evidence>
<dbReference type="Proteomes" id="UP000054097">
    <property type="component" value="Unassembled WGS sequence"/>
</dbReference>
<accession>A0A0C3BLL6</accession>
<evidence type="ECO:0000313" key="2">
    <source>
        <dbReference type="Proteomes" id="UP000054097"/>
    </source>
</evidence>
<proteinExistence type="predicted"/>
<keyword evidence="2" id="KW-1185">Reference proteome</keyword>
<reference evidence="1 2" key="1">
    <citation type="submission" date="2014-04" db="EMBL/GenBank/DDBJ databases">
        <authorList>
            <consortium name="DOE Joint Genome Institute"/>
            <person name="Kuo A."/>
            <person name="Zuccaro A."/>
            <person name="Kohler A."/>
            <person name="Nagy L.G."/>
            <person name="Floudas D."/>
            <person name="Copeland A."/>
            <person name="Barry K.W."/>
            <person name="Cichocki N."/>
            <person name="Veneault-Fourrey C."/>
            <person name="LaButti K."/>
            <person name="Lindquist E.A."/>
            <person name="Lipzen A."/>
            <person name="Lundell T."/>
            <person name="Morin E."/>
            <person name="Murat C."/>
            <person name="Sun H."/>
            <person name="Tunlid A."/>
            <person name="Henrissat B."/>
            <person name="Grigoriev I.V."/>
            <person name="Hibbett D.S."/>
            <person name="Martin F."/>
            <person name="Nordberg H.P."/>
            <person name="Cantor M.N."/>
            <person name="Hua S.X."/>
        </authorList>
    </citation>
    <scope>NUCLEOTIDE SEQUENCE [LARGE SCALE GENOMIC DNA]</scope>
    <source>
        <strain evidence="1 2">MAFF 305830</strain>
    </source>
</reference>
<sequence>MRLHPGINHQIALRPTPTYNATHVKFTFKPVPVDPSIFQQIPRVPASSKEVYF</sequence>
<protein>
    <submittedName>
        <fullName evidence="1">Uncharacterized protein</fullName>
    </submittedName>
</protein>
<dbReference type="AlphaFoldDB" id="A0A0C3BLL6"/>